<accession>A0A382S6V0</accession>
<reference evidence="1" key="1">
    <citation type="submission" date="2018-05" db="EMBL/GenBank/DDBJ databases">
        <authorList>
            <person name="Lanie J.A."/>
            <person name="Ng W.-L."/>
            <person name="Kazmierczak K.M."/>
            <person name="Andrzejewski T.M."/>
            <person name="Davidsen T.M."/>
            <person name="Wayne K.J."/>
            <person name="Tettelin H."/>
            <person name="Glass J.I."/>
            <person name="Rusch D."/>
            <person name="Podicherti R."/>
            <person name="Tsui H.-C.T."/>
            <person name="Winkler M.E."/>
        </authorList>
    </citation>
    <scope>NUCLEOTIDE SEQUENCE</scope>
</reference>
<proteinExistence type="predicted"/>
<evidence type="ECO:0000313" key="1">
    <source>
        <dbReference type="EMBL" id="SVD05292.1"/>
    </source>
</evidence>
<dbReference type="EMBL" id="UINC01126667">
    <property type="protein sequence ID" value="SVD05292.1"/>
    <property type="molecule type" value="Genomic_DNA"/>
</dbReference>
<evidence type="ECO:0008006" key="2">
    <source>
        <dbReference type="Google" id="ProtNLM"/>
    </source>
</evidence>
<name>A0A382S6V0_9ZZZZ</name>
<dbReference type="AlphaFoldDB" id="A0A382S6V0"/>
<sequence length="150" mass="16635">MHYIFLLLFLIMSAGCVTTGSTIGTIPEVEIVTQPVSNSPEPPGWVMGREHQKFAQAHYLVGVGFSSKNTVSASESARAELAKTIRFKIASIMKDYNSNDGSFIESFVKTETDTLLEGVQIKDGWYDAEKKVFYSFAVVKRKDVLSTIQD</sequence>
<dbReference type="Gene3D" id="3.10.28.20">
    <property type="entry name" value="Acetamidase/Formamidase-like domains"/>
    <property type="match status" value="1"/>
</dbReference>
<gene>
    <name evidence="1" type="ORF">METZ01_LOCUS358146</name>
</gene>
<protein>
    <recommendedName>
        <fullName evidence="2">LPP20 lipoprotein</fullName>
    </recommendedName>
</protein>
<organism evidence="1">
    <name type="scientific">marine metagenome</name>
    <dbReference type="NCBI Taxonomy" id="408172"/>
    <lineage>
        <taxon>unclassified sequences</taxon>
        <taxon>metagenomes</taxon>
        <taxon>ecological metagenomes</taxon>
    </lineage>
</organism>
<feature type="non-terminal residue" evidence="1">
    <location>
        <position position="150"/>
    </location>
</feature>